<keyword evidence="5" id="KW-1185">Reference proteome</keyword>
<dbReference type="GO" id="GO:0005764">
    <property type="term" value="C:lysosome"/>
    <property type="evidence" value="ECO:0007669"/>
    <property type="project" value="TreeGrafter"/>
</dbReference>
<keyword evidence="2" id="KW-0732">Signal</keyword>
<dbReference type="InterPro" id="IPR034164">
    <property type="entry name" value="Pepsin-like_dom"/>
</dbReference>
<dbReference type="WBParaSite" id="HPBE_0001463401-mRNA-1">
    <property type="protein sequence ID" value="HPBE_0001463401-mRNA-1"/>
    <property type="gene ID" value="HPBE_0001463401"/>
</dbReference>
<dbReference type="PANTHER" id="PTHR47966">
    <property type="entry name" value="BETA-SITE APP-CLEAVING ENZYME, ISOFORM A-RELATED"/>
    <property type="match status" value="1"/>
</dbReference>
<sequence length="374" mass="40018">MRLILTLLTLIGCAMAAVHQMHLTKIESKRMEMMRLGTWSSYLKTRNARRISIERTIYGAAHIAAQNVNDYEDAQYIGNITVGTPEQEFQSCCDGEILEHCGGRNTFQSSISNSYVAYGGVLIMDVRMIFNSYGDASAVAFLGQDTVRFGGIGTDQLTIPTTVFGQAVTVGDLYSQTKIDGILGLAFQSIAENDVTPPFINAINQGLVDQPIFTVYLKHVGDQNNVYGGTFTYGGLDTTNCGPMGAVTSGSFSSTASGQAISDTGDSRIATSTRIANAIAKANGARYNAADDAFYIDCAATPSISMTIGVNVYTITSKNLVVPSGHKDGRCSFAVVGVETSGFGTAWGLGTPFIREYCNIYDVGQQRIGFAKSL</sequence>
<evidence type="ECO:0000313" key="5">
    <source>
        <dbReference type="Proteomes" id="UP000050761"/>
    </source>
</evidence>
<evidence type="ECO:0000256" key="2">
    <source>
        <dbReference type="SAM" id="SignalP"/>
    </source>
</evidence>
<evidence type="ECO:0000256" key="1">
    <source>
        <dbReference type="ARBA" id="ARBA00007447"/>
    </source>
</evidence>
<reference evidence="6" key="2">
    <citation type="submission" date="2019-09" db="UniProtKB">
        <authorList>
            <consortium name="WormBaseParasite"/>
        </authorList>
    </citation>
    <scope>IDENTIFICATION</scope>
</reference>
<gene>
    <name evidence="4" type="ORF">HPBE_LOCUS14635</name>
</gene>
<organism evidence="5 6">
    <name type="scientific">Heligmosomoides polygyrus</name>
    <name type="common">Parasitic roundworm</name>
    <dbReference type="NCBI Taxonomy" id="6339"/>
    <lineage>
        <taxon>Eukaryota</taxon>
        <taxon>Metazoa</taxon>
        <taxon>Ecdysozoa</taxon>
        <taxon>Nematoda</taxon>
        <taxon>Chromadorea</taxon>
        <taxon>Rhabditida</taxon>
        <taxon>Rhabditina</taxon>
        <taxon>Rhabditomorpha</taxon>
        <taxon>Strongyloidea</taxon>
        <taxon>Heligmosomidae</taxon>
        <taxon>Heligmosomoides</taxon>
    </lineage>
</organism>
<feature type="chain" id="PRO_5044551777" evidence="2">
    <location>
        <begin position="17"/>
        <end position="374"/>
    </location>
</feature>
<protein>
    <submittedName>
        <fullName evidence="6">Peptidase A1 domain-containing protein</fullName>
    </submittedName>
</protein>
<dbReference type="PROSITE" id="PS51767">
    <property type="entry name" value="PEPTIDASE_A1"/>
    <property type="match status" value="1"/>
</dbReference>
<accession>A0A183G0K7</accession>
<dbReference type="Gene3D" id="2.40.70.10">
    <property type="entry name" value="Acid Proteases"/>
    <property type="match status" value="2"/>
</dbReference>
<dbReference type="GO" id="GO:0006508">
    <property type="term" value="P:proteolysis"/>
    <property type="evidence" value="ECO:0007669"/>
    <property type="project" value="InterPro"/>
</dbReference>
<evidence type="ECO:0000313" key="6">
    <source>
        <dbReference type="WBParaSite" id="HPBE_0001463401-mRNA-1"/>
    </source>
</evidence>
<dbReference type="GO" id="GO:0004190">
    <property type="term" value="F:aspartic-type endopeptidase activity"/>
    <property type="evidence" value="ECO:0007669"/>
    <property type="project" value="InterPro"/>
</dbReference>
<accession>A0A3P7ZKN9</accession>
<dbReference type="SUPFAM" id="SSF50630">
    <property type="entry name" value="Acid proteases"/>
    <property type="match status" value="1"/>
</dbReference>
<dbReference type="InterPro" id="IPR021109">
    <property type="entry name" value="Peptidase_aspartic_dom_sf"/>
</dbReference>
<name>A0A183G0K7_HELPZ</name>
<dbReference type="OrthoDB" id="5839471at2759"/>
<dbReference type="CDD" id="cd05471">
    <property type="entry name" value="pepsin_like"/>
    <property type="match status" value="1"/>
</dbReference>
<dbReference type="InterPro" id="IPR001461">
    <property type="entry name" value="Aspartic_peptidase_A1"/>
</dbReference>
<proteinExistence type="inferred from homology"/>
<dbReference type="EMBL" id="UZAH01028460">
    <property type="protein sequence ID" value="VDP00301.1"/>
    <property type="molecule type" value="Genomic_DNA"/>
</dbReference>
<comment type="similarity">
    <text evidence="1">Belongs to the peptidase A1 family.</text>
</comment>
<evidence type="ECO:0000313" key="4">
    <source>
        <dbReference type="EMBL" id="VDP00301.1"/>
    </source>
</evidence>
<feature type="signal peptide" evidence="2">
    <location>
        <begin position="1"/>
        <end position="16"/>
    </location>
</feature>
<feature type="domain" description="Peptidase A1" evidence="3">
    <location>
        <begin position="76"/>
        <end position="371"/>
    </location>
</feature>
<dbReference type="AlphaFoldDB" id="A0A183G0K7"/>
<dbReference type="PANTHER" id="PTHR47966:SF45">
    <property type="entry name" value="PEPTIDASE A1 DOMAIN-CONTAINING PROTEIN"/>
    <property type="match status" value="1"/>
</dbReference>
<dbReference type="Pfam" id="PF00026">
    <property type="entry name" value="Asp"/>
    <property type="match status" value="1"/>
</dbReference>
<dbReference type="InterPro" id="IPR033121">
    <property type="entry name" value="PEPTIDASE_A1"/>
</dbReference>
<reference evidence="4 5" key="1">
    <citation type="submission" date="2018-11" db="EMBL/GenBank/DDBJ databases">
        <authorList>
            <consortium name="Pathogen Informatics"/>
        </authorList>
    </citation>
    <scope>NUCLEOTIDE SEQUENCE [LARGE SCALE GENOMIC DNA]</scope>
</reference>
<evidence type="ECO:0000259" key="3">
    <source>
        <dbReference type="PROSITE" id="PS51767"/>
    </source>
</evidence>
<dbReference type="Proteomes" id="UP000050761">
    <property type="component" value="Unassembled WGS sequence"/>
</dbReference>